<feature type="compositionally biased region" description="Basic and acidic residues" evidence="1">
    <location>
        <begin position="1"/>
        <end position="10"/>
    </location>
</feature>
<evidence type="ECO:0000313" key="3">
    <source>
        <dbReference type="Proteomes" id="UP000266861"/>
    </source>
</evidence>
<name>A0A397JL29_9GLOM</name>
<keyword evidence="3" id="KW-1185">Reference proteome</keyword>
<dbReference type="OrthoDB" id="2460470at2759"/>
<reference evidence="2 3" key="1">
    <citation type="submission" date="2018-08" db="EMBL/GenBank/DDBJ databases">
        <title>Genome and evolution of the arbuscular mycorrhizal fungus Diversispora epigaea (formerly Glomus versiforme) and its bacterial endosymbionts.</title>
        <authorList>
            <person name="Sun X."/>
            <person name="Fei Z."/>
            <person name="Harrison M."/>
        </authorList>
    </citation>
    <scope>NUCLEOTIDE SEQUENCE [LARGE SCALE GENOMIC DNA]</scope>
    <source>
        <strain evidence="2 3">IT104</strain>
    </source>
</reference>
<sequence length="234" mass="26867">MPKFDKERNRISPYQGVTTRQIPQFSSSHSTIENISSENSHRFTMKNPFAEFIKPEQINKQECTLTNSLKFKQSKSSDHRSSTSNQDQKGSLSMSGVVKDIKQKKQEEQKHIELPFFSKIETPDLKFSSHTSEKVTSLNPSPDYVPFMWQIEYYLELSKSINQSSFQMEKFPSKNMSSHRNGMTNHSSPRVQRSHNFRGGNNGVRNRANYGNGHNLRGMYKRSNLRPPGGMPTG</sequence>
<protein>
    <submittedName>
        <fullName evidence="2">Uncharacterized protein</fullName>
    </submittedName>
</protein>
<evidence type="ECO:0000256" key="1">
    <source>
        <dbReference type="SAM" id="MobiDB-lite"/>
    </source>
</evidence>
<feature type="region of interest" description="Disordered" evidence="1">
    <location>
        <begin position="71"/>
        <end position="95"/>
    </location>
</feature>
<feature type="compositionally biased region" description="Low complexity" evidence="1">
    <location>
        <begin position="26"/>
        <end position="38"/>
    </location>
</feature>
<gene>
    <name evidence="2" type="ORF">Glove_63g35</name>
</gene>
<feature type="compositionally biased region" description="Polar residues" evidence="1">
    <location>
        <begin position="15"/>
        <end position="25"/>
    </location>
</feature>
<feature type="region of interest" description="Disordered" evidence="1">
    <location>
        <begin position="172"/>
        <end position="234"/>
    </location>
</feature>
<proteinExistence type="predicted"/>
<organism evidence="2 3">
    <name type="scientific">Diversispora epigaea</name>
    <dbReference type="NCBI Taxonomy" id="1348612"/>
    <lineage>
        <taxon>Eukaryota</taxon>
        <taxon>Fungi</taxon>
        <taxon>Fungi incertae sedis</taxon>
        <taxon>Mucoromycota</taxon>
        <taxon>Glomeromycotina</taxon>
        <taxon>Glomeromycetes</taxon>
        <taxon>Diversisporales</taxon>
        <taxon>Diversisporaceae</taxon>
        <taxon>Diversispora</taxon>
    </lineage>
</organism>
<accession>A0A397JL29</accession>
<dbReference type="AlphaFoldDB" id="A0A397JL29"/>
<feature type="region of interest" description="Disordered" evidence="1">
    <location>
        <begin position="1"/>
        <end position="41"/>
    </location>
</feature>
<dbReference type="EMBL" id="PQFF01000060">
    <property type="protein sequence ID" value="RHZ85643.1"/>
    <property type="molecule type" value="Genomic_DNA"/>
</dbReference>
<feature type="compositionally biased region" description="Polar residues" evidence="1">
    <location>
        <begin position="82"/>
        <end position="94"/>
    </location>
</feature>
<feature type="compositionally biased region" description="Low complexity" evidence="1">
    <location>
        <begin position="197"/>
        <end position="213"/>
    </location>
</feature>
<feature type="compositionally biased region" description="Polar residues" evidence="1">
    <location>
        <begin position="174"/>
        <end position="191"/>
    </location>
</feature>
<dbReference type="Proteomes" id="UP000266861">
    <property type="component" value="Unassembled WGS sequence"/>
</dbReference>
<comment type="caution">
    <text evidence="2">The sequence shown here is derived from an EMBL/GenBank/DDBJ whole genome shotgun (WGS) entry which is preliminary data.</text>
</comment>
<evidence type="ECO:0000313" key="2">
    <source>
        <dbReference type="EMBL" id="RHZ85643.1"/>
    </source>
</evidence>